<keyword evidence="1" id="KW-0812">Transmembrane</keyword>
<sequence>MENATKIFGWILLIAGVAIIGWTLMSSYNILTAQADLPELFKMGEEAKTPLAQKGSAEALLQEQMGKMISEQIKGIVPVDTVPKMLNLGVWAMLAGLLIFGGAQIAGLGIKLIKK</sequence>
<dbReference type="EMBL" id="PCRN01000070">
    <property type="protein sequence ID" value="PIP22163.1"/>
    <property type="molecule type" value="Genomic_DNA"/>
</dbReference>
<reference evidence="2 3" key="1">
    <citation type="submission" date="2017-09" db="EMBL/GenBank/DDBJ databases">
        <title>Depth-based differentiation of microbial function through sediment-hosted aquifers and enrichment of novel symbionts in the deep terrestrial subsurface.</title>
        <authorList>
            <person name="Probst A.J."/>
            <person name="Ladd B."/>
            <person name="Jarett J.K."/>
            <person name="Geller-Mcgrath D.E."/>
            <person name="Sieber C.M."/>
            <person name="Emerson J.B."/>
            <person name="Anantharaman K."/>
            <person name="Thomas B.C."/>
            <person name="Malmstrom R."/>
            <person name="Stieglmeier M."/>
            <person name="Klingl A."/>
            <person name="Woyke T."/>
            <person name="Ryan C.M."/>
            <person name="Banfield J.F."/>
        </authorList>
    </citation>
    <scope>NUCLEOTIDE SEQUENCE [LARGE SCALE GENOMIC DNA]</scope>
    <source>
        <strain evidence="2">CG23_combo_of_CG06-09_8_20_14_all_39_25</strain>
    </source>
</reference>
<gene>
    <name evidence="2" type="ORF">COX38_02070</name>
</gene>
<feature type="transmembrane region" description="Helical" evidence="1">
    <location>
        <begin position="88"/>
        <end position="110"/>
    </location>
</feature>
<organism evidence="2 3">
    <name type="scientific">Candidatus Nealsonbacteria bacterium CG23_combo_of_CG06-09_8_20_14_all_39_25</name>
    <dbReference type="NCBI Taxonomy" id="1974723"/>
    <lineage>
        <taxon>Bacteria</taxon>
        <taxon>Candidatus Nealsoniibacteriota</taxon>
    </lineage>
</organism>
<evidence type="ECO:0000313" key="2">
    <source>
        <dbReference type="EMBL" id="PIP22163.1"/>
    </source>
</evidence>
<keyword evidence="1" id="KW-0472">Membrane</keyword>
<dbReference type="AlphaFoldDB" id="A0A2G9YTU1"/>
<evidence type="ECO:0000313" key="3">
    <source>
        <dbReference type="Proteomes" id="UP000229054"/>
    </source>
</evidence>
<accession>A0A2G9YTU1</accession>
<dbReference type="Proteomes" id="UP000229054">
    <property type="component" value="Unassembled WGS sequence"/>
</dbReference>
<feature type="transmembrane region" description="Helical" evidence="1">
    <location>
        <begin position="7"/>
        <end position="31"/>
    </location>
</feature>
<evidence type="ECO:0000256" key="1">
    <source>
        <dbReference type="SAM" id="Phobius"/>
    </source>
</evidence>
<keyword evidence="1" id="KW-1133">Transmembrane helix</keyword>
<comment type="caution">
    <text evidence="2">The sequence shown here is derived from an EMBL/GenBank/DDBJ whole genome shotgun (WGS) entry which is preliminary data.</text>
</comment>
<protein>
    <submittedName>
        <fullName evidence="2">Uncharacterized protein</fullName>
    </submittedName>
</protein>
<name>A0A2G9YTU1_9BACT</name>
<proteinExistence type="predicted"/>